<evidence type="ECO:0000313" key="2">
    <source>
        <dbReference type="Proteomes" id="UP000823588"/>
    </source>
</evidence>
<dbReference type="NCBIfam" id="TIGR04088">
    <property type="entry name" value="cognate_SipW"/>
    <property type="match status" value="1"/>
</dbReference>
<dbReference type="Proteomes" id="UP000823588">
    <property type="component" value="Unassembled WGS sequence"/>
</dbReference>
<reference evidence="1" key="1">
    <citation type="submission" date="2021-03" db="EMBL/GenBank/DDBJ databases">
        <title>Genomic Encyclopedia of Type Strains, Phase IV (KMG-IV): sequencing the most valuable type-strain genomes for metagenomic binning, comparative biology and taxonomic classification.</title>
        <authorList>
            <person name="Goeker M."/>
        </authorList>
    </citation>
    <scope>NUCLEOTIDE SEQUENCE</scope>
    <source>
        <strain evidence="1">DSM 23564</strain>
    </source>
</reference>
<accession>A0A8T4GE95</accession>
<evidence type="ECO:0000313" key="1">
    <source>
        <dbReference type="EMBL" id="MBP1922049.1"/>
    </source>
</evidence>
<keyword evidence="2" id="KW-1185">Reference proteome</keyword>
<name>A0A8T4GE95_9EURY</name>
<proteinExistence type="predicted"/>
<gene>
    <name evidence="1" type="ORF">J2751_001054</name>
</gene>
<dbReference type="InterPro" id="IPR006311">
    <property type="entry name" value="TAT_signal"/>
</dbReference>
<organism evidence="1 2">
    <name type="scientific">Halorubrum alkaliphilum</name>
    <dbReference type="NCBI Taxonomy" id="261290"/>
    <lineage>
        <taxon>Archaea</taxon>
        <taxon>Methanobacteriati</taxon>
        <taxon>Methanobacteriota</taxon>
        <taxon>Stenosarchaea group</taxon>
        <taxon>Halobacteria</taxon>
        <taxon>Halobacteriales</taxon>
        <taxon>Haloferacaceae</taxon>
        <taxon>Halorubrum</taxon>
    </lineage>
</organism>
<dbReference type="PROSITE" id="PS51318">
    <property type="entry name" value="TAT"/>
    <property type="match status" value="1"/>
</dbReference>
<dbReference type="EMBL" id="JAGGKQ010000005">
    <property type="protein sequence ID" value="MBP1922049.1"/>
    <property type="molecule type" value="Genomic_DNA"/>
</dbReference>
<dbReference type="InterPro" id="IPR023833">
    <property type="entry name" value="Signal_pept_SipW-depend-type"/>
</dbReference>
<sequence length="457" mass="48328">MTNDDTTSDFGLSRRQMLGGLGIVGVASAGAGLGTTAYFSDEESFEENTLTAGELDLFVHVDYSEDQGSFAQYSTPAGTFINGGLAGVNGEDTSGVVPGEPLSIHVEDLKPGDSGEGEFCFSIVDNPAYMWMCGELTANDQNGTNDPEEAALDELFGEIPEDGQLADAMEITVSYCDEDGNTGAEIISGSLAEVMAALQTGVSLYGDGNPDQPVANRPAFDGVEEPFVDGEPNVHETCVCFEWEVPTTVGNEIQSDSVDFNFEFYAEQERHNDGTNNPCADESYAADYVNRDGISQPIPDGIARVDVSYGDEQVLYGITFDEPAGSQYSLADPNFAAANFSMPFDLDDSGNYDYQVAWNAEGGDDFLYSEVDGTPNWEKDVGPWSPVPSTITAVKFGSQAVIAVPRSDLETGGNDYVFGFGASAGGEAPSVGIPVGGPYNANDNFTSSQSGQSATLQ</sequence>
<dbReference type="RefSeq" id="WP_245202631.1">
    <property type="nucleotide sequence ID" value="NZ_JAGGKQ010000005.1"/>
</dbReference>
<protein>
    <submittedName>
        <fullName evidence="1">Putative ribosomally synthesized peptide with SipW-like signal peptide</fullName>
    </submittedName>
</protein>
<dbReference type="AlphaFoldDB" id="A0A8T4GE95"/>
<comment type="caution">
    <text evidence="1">The sequence shown here is derived from an EMBL/GenBank/DDBJ whole genome shotgun (WGS) entry which is preliminary data.</text>
</comment>